<dbReference type="SUPFAM" id="SSF49777">
    <property type="entry name" value="PEBP-like"/>
    <property type="match status" value="1"/>
</dbReference>
<protein>
    <recommendedName>
        <fullName evidence="5">Adenine DNA glycosylase</fullName>
        <ecNumber evidence="4">3.2.2.31</ecNumber>
    </recommendedName>
</protein>
<keyword evidence="12" id="KW-0234">DNA repair</keyword>
<dbReference type="GO" id="GO:0051539">
    <property type="term" value="F:4 iron, 4 sulfur cluster binding"/>
    <property type="evidence" value="ECO:0007669"/>
    <property type="project" value="UniProtKB-KW"/>
</dbReference>
<feature type="region of interest" description="Disordered" evidence="14">
    <location>
        <begin position="929"/>
        <end position="971"/>
    </location>
</feature>
<evidence type="ECO:0000313" key="18">
    <source>
        <dbReference type="Proteomes" id="UP000044602"/>
    </source>
</evidence>
<keyword evidence="9" id="KW-0378">Hydrolase</keyword>
<feature type="region of interest" description="Disordered" evidence="14">
    <location>
        <begin position="185"/>
        <end position="276"/>
    </location>
</feature>
<reference evidence="17 18" key="1">
    <citation type="submission" date="2015-05" db="EMBL/GenBank/DDBJ databases">
        <authorList>
            <person name="Wang D.B."/>
            <person name="Wang M."/>
        </authorList>
    </citation>
    <scope>NUCLEOTIDE SEQUENCE [LARGE SCALE GENOMIC DNA]</scope>
    <source>
        <strain evidence="17">VL1</strain>
    </source>
</reference>
<evidence type="ECO:0000256" key="3">
    <source>
        <dbReference type="ARBA" id="ARBA00008343"/>
    </source>
</evidence>
<dbReference type="InterPro" id="IPR044298">
    <property type="entry name" value="MIG/MutY"/>
</dbReference>
<evidence type="ECO:0000256" key="6">
    <source>
        <dbReference type="ARBA" id="ARBA00022485"/>
    </source>
</evidence>
<dbReference type="Gene3D" id="3.90.280.10">
    <property type="entry name" value="PEBP-like"/>
    <property type="match status" value="1"/>
</dbReference>
<dbReference type="InterPro" id="IPR029119">
    <property type="entry name" value="MutY_C"/>
</dbReference>
<gene>
    <name evidence="17" type="ORF">BN1708_002361</name>
</gene>
<dbReference type="SMART" id="SM00525">
    <property type="entry name" value="FES"/>
    <property type="match status" value="1"/>
</dbReference>
<evidence type="ECO:0000256" key="15">
    <source>
        <dbReference type="SAM" id="Phobius"/>
    </source>
</evidence>
<dbReference type="InterPro" id="IPR008914">
    <property type="entry name" value="PEBP"/>
</dbReference>
<feature type="compositionally biased region" description="Basic residues" evidence="14">
    <location>
        <begin position="238"/>
        <end position="249"/>
    </location>
</feature>
<keyword evidence="7" id="KW-0479">Metal-binding</keyword>
<keyword evidence="11" id="KW-0411">Iron-sulfur</keyword>
<dbReference type="SUPFAM" id="SSF48150">
    <property type="entry name" value="DNA-glycosylase"/>
    <property type="match status" value="1"/>
</dbReference>
<evidence type="ECO:0000256" key="11">
    <source>
        <dbReference type="ARBA" id="ARBA00023014"/>
    </source>
</evidence>
<keyword evidence="13" id="KW-0326">Glycosidase</keyword>
<keyword evidence="18" id="KW-1185">Reference proteome</keyword>
<dbReference type="CDD" id="cd00866">
    <property type="entry name" value="PEBP_euk"/>
    <property type="match status" value="1"/>
</dbReference>
<dbReference type="EMBL" id="CVQH01003335">
    <property type="protein sequence ID" value="CRK11924.1"/>
    <property type="molecule type" value="Genomic_DNA"/>
</dbReference>
<dbReference type="GO" id="GO:0032357">
    <property type="term" value="F:oxidized purine DNA binding"/>
    <property type="evidence" value="ECO:0007669"/>
    <property type="project" value="TreeGrafter"/>
</dbReference>
<dbReference type="GO" id="GO:0005634">
    <property type="term" value="C:nucleus"/>
    <property type="evidence" value="ECO:0007669"/>
    <property type="project" value="TreeGrafter"/>
</dbReference>
<dbReference type="Proteomes" id="UP000044602">
    <property type="component" value="Unassembled WGS sequence"/>
</dbReference>
<evidence type="ECO:0000256" key="13">
    <source>
        <dbReference type="ARBA" id="ARBA00023295"/>
    </source>
</evidence>
<accession>A0A0G4KQB2</accession>
<feature type="compositionally biased region" description="Low complexity" evidence="14">
    <location>
        <begin position="946"/>
        <end position="966"/>
    </location>
</feature>
<feature type="compositionally biased region" description="Low complexity" evidence="14">
    <location>
        <begin position="262"/>
        <end position="271"/>
    </location>
</feature>
<dbReference type="InterPro" id="IPR023170">
    <property type="entry name" value="HhH_base_excis_C"/>
</dbReference>
<dbReference type="Gene3D" id="1.10.1670.10">
    <property type="entry name" value="Helix-hairpin-Helix base-excision DNA repair enzymes (C-terminal)"/>
    <property type="match status" value="1"/>
</dbReference>
<feature type="compositionally biased region" description="Polar residues" evidence="14">
    <location>
        <begin position="250"/>
        <end position="261"/>
    </location>
</feature>
<dbReference type="GO" id="GO:0046872">
    <property type="term" value="F:metal ion binding"/>
    <property type="evidence" value="ECO:0007669"/>
    <property type="project" value="UniProtKB-KW"/>
</dbReference>
<dbReference type="PANTHER" id="PTHR42944">
    <property type="entry name" value="ADENINE DNA GLYCOSYLASE"/>
    <property type="match status" value="1"/>
</dbReference>
<dbReference type="Pfam" id="PF01161">
    <property type="entry name" value="PBP"/>
    <property type="match status" value="1"/>
</dbReference>
<keyword evidence="15" id="KW-0812">Transmembrane</keyword>
<dbReference type="Gene3D" id="3.90.79.10">
    <property type="entry name" value="Nucleoside Triphosphate Pyrophosphohydrolase"/>
    <property type="match status" value="1"/>
</dbReference>
<feature type="compositionally biased region" description="Polar residues" evidence="14">
    <location>
        <begin position="932"/>
        <end position="945"/>
    </location>
</feature>
<comment type="cofactor">
    <cofactor evidence="2">
        <name>[4Fe-4S] cluster</name>
        <dbReference type="ChEBI" id="CHEBI:49883"/>
    </cofactor>
</comment>
<dbReference type="GO" id="GO:0006298">
    <property type="term" value="P:mismatch repair"/>
    <property type="evidence" value="ECO:0007669"/>
    <property type="project" value="TreeGrafter"/>
</dbReference>
<evidence type="ECO:0000259" key="16">
    <source>
        <dbReference type="SMART" id="SM00478"/>
    </source>
</evidence>
<dbReference type="InterPro" id="IPR036610">
    <property type="entry name" value="PEBP-like_sf"/>
</dbReference>
<dbReference type="InterPro" id="IPR003265">
    <property type="entry name" value="HhH-GPD_domain"/>
</dbReference>
<keyword evidence="8" id="KW-0227">DNA damage</keyword>
<dbReference type="GO" id="GO:0034039">
    <property type="term" value="F:8-oxo-7,8-dihydroguanine DNA N-glycosylase activity"/>
    <property type="evidence" value="ECO:0007669"/>
    <property type="project" value="TreeGrafter"/>
</dbReference>
<keyword evidence="15" id="KW-0472">Membrane</keyword>
<name>A0A0G4KQB2_VERLO</name>
<keyword evidence="6" id="KW-0004">4Fe-4S</keyword>
<dbReference type="SMART" id="SM00478">
    <property type="entry name" value="ENDO3c"/>
    <property type="match status" value="1"/>
</dbReference>
<evidence type="ECO:0000256" key="1">
    <source>
        <dbReference type="ARBA" id="ARBA00000843"/>
    </source>
</evidence>
<evidence type="ECO:0000256" key="4">
    <source>
        <dbReference type="ARBA" id="ARBA00012045"/>
    </source>
</evidence>
<feature type="domain" description="HhH-GPD" evidence="16">
    <location>
        <begin position="341"/>
        <end position="514"/>
    </location>
</feature>
<dbReference type="AlphaFoldDB" id="A0A0G4KQB2"/>
<evidence type="ECO:0000256" key="7">
    <source>
        <dbReference type="ARBA" id="ARBA00022723"/>
    </source>
</evidence>
<dbReference type="FunFam" id="1.10.340.30:FF:000002">
    <property type="entry name" value="Adenine DNA glycosylase"/>
    <property type="match status" value="1"/>
</dbReference>
<dbReference type="GO" id="GO:0006285">
    <property type="term" value="P:base-excision repair, AP site formation"/>
    <property type="evidence" value="ECO:0007669"/>
    <property type="project" value="UniProtKB-ARBA"/>
</dbReference>
<organism evidence="17 18">
    <name type="scientific">Verticillium longisporum</name>
    <name type="common">Verticillium dahliae var. longisporum</name>
    <dbReference type="NCBI Taxonomy" id="100787"/>
    <lineage>
        <taxon>Eukaryota</taxon>
        <taxon>Fungi</taxon>
        <taxon>Dikarya</taxon>
        <taxon>Ascomycota</taxon>
        <taxon>Pezizomycotina</taxon>
        <taxon>Sordariomycetes</taxon>
        <taxon>Hypocreomycetidae</taxon>
        <taxon>Glomerellales</taxon>
        <taxon>Plectosphaerellaceae</taxon>
        <taxon>Verticillium</taxon>
    </lineage>
</organism>
<dbReference type="EC" id="3.2.2.31" evidence="4"/>
<dbReference type="Pfam" id="PF14815">
    <property type="entry name" value="NUDIX_4"/>
    <property type="match status" value="1"/>
</dbReference>
<evidence type="ECO:0000256" key="5">
    <source>
        <dbReference type="ARBA" id="ARBA00022023"/>
    </source>
</evidence>
<proteinExistence type="inferred from homology"/>
<evidence type="ECO:0000256" key="10">
    <source>
        <dbReference type="ARBA" id="ARBA00023004"/>
    </source>
</evidence>
<dbReference type="InterPro" id="IPR035810">
    <property type="entry name" value="PEBP_euk"/>
</dbReference>
<comment type="similarity">
    <text evidence="3">Belongs to the Nth/MutY family.</text>
</comment>
<dbReference type="SUPFAM" id="SSF55811">
    <property type="entry name" value="Nudix"/>
    <property type="match status" value="1"/>
</dbReference>
<feature type="region of interest" description="Disordered" evidence="14">
    <location>
        <begin position="855"/>
        <end position="890"/>
    </location>
</feature>
<evidence type="ECO:0000256" key="14">
    <source>
        <dbReference type="SAM" id="MobiDB-lite"/>
    </source>
</evidence>
<evidence type="ECO:0000313" key="17">
    <source>
        <dbReference type="EMBL" id="CRK11924.1"/>
    </source>
</evidence>
<dbReference type="Gene3D" id="1.10.340.30">
    <property type="entry name" value="Hypothetical protein, domain 2"/>
    <property type="match status" value="1"/>
</dbReference>
<dbReference type="PANTHER" id="PTHR42944:SF1">
    <property type="entry name" value="ADENINE DNA GLYCOSYLASE"/>
    <property type="match status" value="1"/>
</dbReference>
<sequence length="1083" mass="116500">MSLDAHAQALSASLAKAKLVPGSADGLIPENFQPATKLDVAFDGQALELGTFFRASQCKVPPSIAFAAEAGAAATTSYLLLLTDPDAPTPDNPQFAFWRHWVVPGLQPLRDGKTVVAETKPALTEYLGPGPKDDSKPHRYLFLLFREPEGLQLTKEDVGGEEFVQRRSFKPAEWAAKHGLKLAAAEADSSEPEVKPAPMPIPSSKAKTRSRPLEDASPSTTNSKPEQSDDGESEEPKPKRRKTAVRKKSSNAPYTSLFTQGSSSPSSSSSPTAVPPLRSHALSYHRPLLLDSASHRRDLLTWFDSVSTTRQMPWRKPFLPPPVARADLERRAYEVWISEIMLQQTRVAVVIDYWNRWTGKWPTIQDLAAASPDDVLSAWRGLGYYSRATRIHEAARLVVADDKMQGMLPEDVAELESKVPGVGRYTAGAISAIVFGHAAPMVDGNVLRVLSRQLGVFGNVKTDKTTIDMLWAAADALVKAVARDGDTGSSHDDQPPVSDRPGRWGQALMELGSTICTPKPDCAQCPITASCRAYAEGLALADQSKAARVPDIEDSCTLCESFADLEAEPAVAEKPVKKGAKQGTLSAFFNSSSTKAKSAPNIDSKPTQRQMETVVEHARKFPLKVIKKAVREEDTLVCAIRRADGCFLLHKRPEKGLLAGLWELPSKILPDGAQTSSARVKMAKAHVASLLGKQASLKHAGELGTVPWLFSHLKLTMHVHLFDLSGPDTASGDERWATSDEVEAESMGTGMRKCWALVQDHDTSLRAISAEELQRSHQTHPACLPVRASDLRCRLRDQPITMTIVTCTSSAGVDAKTPTTPSLTGLKLDDPPKVDSDCLPEVDLRERSYPETAYSSLPEVVEFPHEPESSSLAAEKPLDESETAPFEASSIGDRRKSWWQRCKIPLLLIAIVCAGVAIGCGIGVGLAAGKGQSASDDSDNPGSSKPSSLAQTAPSTSPPAESSSNAQHPSPTSSVYLASLLRGPTLLSGVGLLQDDNRTACSSAVPYAAPGRAPCDQPFELSDGFTYRWRGCGQLPTYVTWAVGDEGDETRLGACGDVPPAARWDCGSGQTLAADWLCGPATL</sequence>
<dbReference type="InterPro" id="IPR015797">
    <property type="entry name" value="NUDIX_hydrolase-like_dom_sf"/>
</dbReference>
<dbReference type="CDD" id="cd03431">
    <property type="entry name" value="NUDIX_DNA_Glycosylase_C-MutY"/>
    <property type="match status" value="1"/>
</dbReference>
<evidence type="ECO:0000256" key="9">
    <source>
        <dbReference type="ARBA" id="ARBA00022801"/>
    </source>
</evidence>
<evidence type="ECO:0000256" key="12">
    <source>
        <dbReference type="ARBA" id="ARBA00023204"/>
    </source>
</evidence>
<evidence type="ECO:0000256" key="2">
    <source>
        <dbReference type="ARBA" id="ARBA00001966"/>
    </source>
</evidence>
<comment type="catalytic activity">
    <reaction evidence="1">
        <text>Hydrolyzes free adenine bases from 7,8-dihydro-8-oxoguanine:adenine mismatched double-stranded DNA, leaving an apurinic site.</text>
        <dbReference type="EC" id="3.2.2.31"/>
    </reaction>
</comment>
<keyword evidence="15" id="KW-1133">Transmembrane helix</keyword>
<evidence type="ECO:0000256" key="8">
    <source>
        <dbReference type="ARBA" id="ARBA00022763"/>
    </source>
</evidence>
<dbReference type="InterPro" id="IPR011257">
    <property type="entry name" value="DNA_glycosylase"/>
</dbReference>
<dbReference type="InterPro" id="IPR003651">
    <property type="entry name" value="Endonuclease3_FeS-loop_motif"/>
</dbReference>
<keyword evidence="10" id="KW-0408">Iron</keyword>
<feature type="transmembrane region" description="Helical" evidence="15">
    <location>
        <begin position="904"/>
        <end position="928"/>
    </location>
</feature>
<dbReference type="STRING" id="100787.A0A0G4KQB2"/>
<dbReference type="GO" id="GO:0035485">
    <property type="term" value="F:adenine/guanine mispair binding"/>
    <property type="evidence" value="ECO:0007669"/>
    <property type="project" value="TreeGrafter"/>
</dbReference>
<dbReference type="GO" id="GO:0000701">
    <property type="term" value="F:purine-specific mismatch base pair DNA N-glycosylase activity"/>
    <property type="evidence" value="ECO:0007669"/>
    <property type="project" value="UniProtKB-EC"/>
</dbReference>
<dbReference type="CDD" id="cd00056">
    <property type="entry name" value="ENDO3c"/>
    <property type="match status" value="1"/>
</dbReference>
<dbReference type="Pfam" id="PF00730">
    <property type="entry name" value="HhH-GPD"/>
    <property type="match status" value="1"/>
</dbReference>